<keyword evidence="1" id="KW-0812">Transmembrane</keyword>
<gene>
    <name evidence="2" type="ORF">OCBIM_22039869mg</name>
</gene>
<protein>
    <submittedName>
        <fullName evidence="2">Uncharacterized protein</fullName>
    </submittedName>
</protein>
<keyword evidence="1" id="KW-0472">Membrane</keyword>
<evidence type="ECO:0000256" key="1">
    <source>
        <dbReference type="SAM" id="Phobius"/>
    </source>
</evidence>
<organism evidence="2">
    <name type="scientific">Octopus bimaculoides</name>
    <name type="common">California two-spotted octopus</name>
    <dbReference type="NCBI Taxonomy" id="37653"/>
    <lineage>
        <taxon>Eukaryota</taxon>
        <taxon>Metazoa</taxon>
        <taxon>Spiralia</taxon>
        <taxon>Lophotrochozoa</taxon>
        <taxon>Mollusca</taxon>
        <taxon>Cephalopoda</taxon>
        <taxon>Coleoidea</taxon>
        <taxon>Octopodiformes</taxon>
        <taxon>Octopoda</taxon>
        <taxon>Incirrata</taxon>
        <taxon>Octopodidae</taxon>
        <taxon>Octopus</taxon>
    </lineage>
</organism>
<evidence type="ECO:0000313" key="2">
    <source>
        <dbReference type="EMBL" id="KOF94971.1"/>
    </source>
</evidence>
<feature type="transmembrane region" description="Helical" evidence="1">
    <location>
        <begin position="12"/>
        <end position="35"/>
    </location>
</feature>
<proteinExistence type="predicted"/>
<accession>A0A0L8I0M1</accession>
<dbReference type="AlphaFoldDB" id="A0A0L8I0M1"/>
<sequence length="54" mass="6237">MSVSLTKSYPFLSTYVNFVFYPTTYLLIYLFAGLFSSKSLRSSKINVYLYSVLC</sequence>
<dbReference type="EMBL" id="KQ416832">
    <property type="protein sequence ID" value="KOF94971.1"/>
    <property type="molecule type" value="Genomic_DNA"/>
</dbReference>
<keyword evidence="1" id="KW-1133">Transmembrane helix</keyword>
<name>A0A0L8I0M1_OCTBM</name>
<reference evidence="2" key="1">
    <citation type="submission" date="2015-07" db="EMBL/GenBank/DDBJ databases">
        <title>MeaNS - Measles Nucleotide Surveillance Program.</title>
        <authorList>
            <person name="Tran T."/>
            <person name="Druce J."/>
        </authorList>
    </citation>
    <scope>NUCLEOTIDE SEQUENCE</scope>
    <source>
        <strain evidence="2">UCB-OBI-ISO-001</strain>
        <tissue evidence="2">Gonad</tissue>
    </source>
</reference>